<evidence type="ECO:0000256" key="3">
    <source>
        <dbReference type="ARBA" id="ARBA00022692"/>
    </source>
</evidence>
<dbReference type="GO" id="GO:0030007">
    <property type="term" value="P:intracellular potassium ion homeostasis"/>
    <property type="evidence" value="ECO:0007669"/>
    <property type="project" value="TreeGrafter"/>
</dbReference>
<keyword evidence="6 7" id="KW-0472">Membrane</keyword>
<dbReference type="PANTHER" id="PTHR11523:SF28">
    <property type="entry name" value="NA_K-ATPASE BETA SUBUNIT ISOFORM 4-RELATED"/>
    <property type="match status" value="1"/>
</dbReference>
<dbReference type="AlphaFoldDB" id="A0A913ZJK7"/>
<name>A0A913ZJK7_PATMI</name>
<comment type="similarity">
    <text evidence="2">Belongs to the X(+)/potassium ATPases subunit beta family.</text>
</comment>
<dbReference type="Pfam" id="PF00287">
    <property type="entry name" value="Na_K-ATPase"/>
    <property type="match status" value="1"/>
</dbReference>
<dbReference type="Gene3D" id="2.60.40.1660">
    <property type="entry name" value="Na, k-atpase alpha subunit"/>
    <property type="match status" value="1"/>
</dbReference>
<keyword evidence="5 7" id="KW-1133">Transmembrane helix</keyword>
<keyword evidence="3 7" id="KW-0812">Transmembrane</keyword>
<accession>A0A913ZJK7</accession>
<dbReference type="OMA" id="NRNSGEF"/>
<dbReference type="Proteomes" id="UP000887568">
    <property type="component" value="Unplaced"/>
</dbReference>
<dbReference type="GO" id="GO:0001671">
    <property type="term" value="F:ATPase activator activity"/>
    <property type="evidence" value="ECO:0007669"/>
    <property type="project" value="TreeGrafter"/>
</dbReference>
<dbReference type="RefSeq" id="XP_038051255.1">
    <property type="nucleotide sequence ID" value="XM_038195327.1"/>
</dbReference>
<evidence type="ECO:0000313" key="9">
    <source>
        <dbReference type="Proteomes" id="UP000887568"/>
    </source>
</evidence>
<evidence type="ECO:0000256" key="2">
    <source>
        <dbReference type="ARBA" id="ARBA00005876"/>
    </source>
</evidence>
<dbReference type="PANTHER" id="PTHR11523">
    <property type="entry name" value="SODIUM/POTASSIUM-DEPENDENT ATPASE BETA SUBUNIT"/>
    <property type="match status" value="1"/>
</dbReference>
<keyword evidence="4" id="KW-0735">Signal-anchor</keyword>
<evidence type="ECO:0000256" key="1">
    <source>
        <dbReference type="ARBA" id="ARBA00004606"/>
    </source>
</evidence>
<evidence type="ECO:0008006" key="10">
    <source>
        <dbReference type="Google" id="ProtNLM"/>
    </source>
</evidence>
<dbReference type="InterPro" id="IPR038702">
    <property type="entry name" value="Na/K_ATPase_sub_beta_sf"/>
</dbReference>
<keyword evidence="9" id="KW-1185">Reference proteome</keyword>
<evidence type="ECO:0000313" key="8">
    <source>
        <dbReference type="EnsemblMetazoa" id="XP_038051255.1"/>
    </source>
</evidence>
<evidence type="ECO:0000256" key="7">
    <source>
        <dbReference type="SAM" id="Phobius"/>
    </source>
</evidence>
<comment type="subcellular location">
    <subcellularLocation>
        <location evidence="1">Membrane</location>
        <topology evidence="1">Single-pass type II membrane protein</topology>
    </subcellularLocation>
</comment>
<dbReference type="GO" id="GO:1990573">
    <property type="term" value="P:potassium ion import across plasma membrane"/>
    <property type="evidence" value="ECO:0007669"/>
    <property type="project" value="TreeGrafter"/>
</dbReference>
<dbReference type="GeneID" id="119724331"/>
<dbReference type="EnsemblMetazoa" id="XM_038195327.1">
    <property type="protein sequence ID" value="XP_038051255.1"/>
    <property type="gene ID" value="LOC119724331"/>
</dbReference>
<dbReference type="GO" id="GO:0006883">
    <property type="term" value="P:intracellular sodium ion homeostasis"/>
    <property type="evidence" value="ECO:0007669"/>
    <property type="project" value="TreeGrafter"/>
</dbReference>
<reference evidence="8" key="1">
    <citation type="submission" date="2022-11" db="UniProtKB">
        <authorList>
            <consortium name="EnsemblMetazoa"/>
        </authorList>
    </citation>
    <scope>IDENTIFICATION</scope>
</reference>
<sequence length="307" mass="35018">MGEEHKPTFMENVATNWAAFRLFLWNSEKKEFLGRNGKSWAEIGLFYLIYYIFLAGFWGLMLFIFLQTVSPDHPSYNSYVGRPGLSVTPISEDSLIKYSAANDNDYAKYVDELQAIWDSLDPANQTEGYVDCTNETAPPEGSFCQFDRTTLGEFCIPPDFGYNQRKPCVFIALNRVVDWAPEDYEAGEIPEEVADSYKPGNIAIKCGSYKNKKPEQLGPDTRIYPYYGIPNHYFPFPGNTNVSKRAGYIKPYIAVRFDLAAREEEIKVQCKTYTGNIAPLTGMYDTKYESEIAFSFHLTKEPAHLEL</sequence>
<dbReference type="InterPro" id="IPR000402">
    <property type="entry name" value="Na/K_ATPase_sub_beta"/>
</dbReference>
<feature type="transmembrane region" description="Helical" evidence="7">
    <location>
        <begin position="45"/>
        <end position="66"/>
    </location>
</feature>
<protein>
    <recommendedName>
        <fullName evidence="10">Sodium/potassium-transporting ATPase subunit beta</fullName>
    </recommendedName>
</protein>
<evidence type="ECO:0000256" key="6">
    <source>
        <dbReference type="ARBA" id="ARBA00023136"/>
    </source>
</evidence>
<evidence type="ECO:0000256" key="5">
    <source>
        <dbReference type="ARBA" id="ARBA00022989"/>
    </source>
</evidence>
<dbReference type="GO" id="GO:0005890">
    <property type="term" value="C:sodium:potassium-exchanging ATPase complex"/>
    <property type="evidence" value="ECO:0007669"/>
    <property type="project" value="InterPro"/>
</dbReference>
<evidence type="ECO:0000256" key="4">
    <source>
        <dbReference type="ARBA" id="ARBA00022968"/>
    </source>
</evidence>
<proteinExistence type="inferred from homology"/>
<dbReference type="OrthoDB" id="5912413at2759"/>
<organism evidence="8 9">
    <name type="scientific">Patiria miniata</name>
    <name type="common">Bat star</name>
    <name type="synonym">Asterina miniata</name>
    <dbReference type="NCBI Taxonomy" id="46514"/>
    <lineage>
        <taxon>Eukaryota</taxon>
        <taxon>Metazoa</taxon>
        <taxon>Echinodermata</taxon>
        <taxon>Eleutherozoa</taxon>
        <taxon>Asterozoa</taxon>
        <taxon>Asteroidea</taxon>
        <taxon>Valvatacea</taxon>
        <taxon>Valvatida</taxon>
        <taxon>Asterinidae</taxon>
        <taxon>Patiria</taxon>
    </lineage>
</organism>
<dbReference type="GO" id="GO:0036376">
    <property type="term" value="P:sodium ion export across plasma membrane"/>
    <property type="evidence" value="ECO:0007669"/>
    <property type="project" value="TreeGrafter"/>
</dbReference>